<keyword evidence="2" id="KW-1185">Reference proteome</keyword>
<comment type="caution">
    <text evidence="1">The sequence shown here is derived from an EMBL/GenBank/DDBJ whole genome shotgun (WGS) entry which is preliminary data.</text>
</comment>
<evidence type="ECO:0000313" key="2">
    <source>
        <dbReference type="Proteomes" id="UP001196413"/>
    </source>
</evidence>
<evidence type="ECO:0000313" key="1">
    <source>
        <dbReference type="EMBL" id="KAJ1368600.1"/>
    </source>
</evidence>
<gene>
    <name evidence="1" type="ORF">KIN20_029766</name>
</gene>
<dbReference type="Proteomes" id="UP001196413">
    <property type="component" value="Unassembled WGS sequence"/>
</dbReference>
<sequence length="51" mass="5647">MQTVTHVLEQQGHSAGLPDSEISMILNQLTVQVTYDPLECKTVTVKADYDV</sequence>
<proteinExistence type="predicted"/>
<accession>A0AAD5WFY3</accession>
<organism evidence="1 2">
    <name type="scientific">Parelaphostrongylus tenuis</name>
    <name type="common">Meningeal worm</name>
    <dbReference type="NCBI Taxonomy" id="148309"/>
    <lineage>
        <taxon>Eukaryota</taxon>
        <taxon>Metazoa</taxon>
        <taxon>Ecdysozoa</taxon>
        <taxon>Nematoda</taxon>
        <taxon>Chromadorea</taxon>
        <taxon>Rhabditida</taxon>
        <taxon>Rhabditina</taxon>
        <taxon>Rhabditomorpha</taxon>
        <taxon>Strongyloidea</taxon>
        <taxon>Metastrongylidae</taxon>
        <taxon>Parelaphostrongylus</taxon>
    </lineage>
</organism>
<protein>
    <submittedName>
        <fullName evidence="1">Uncharacterized protein</fullName>
    </submittedName>
</protein>
<dbReference type="EMBL" id="JAHQIW010006238">
    <property type="protein sequence ID" value="KAJ1368600.1"/>
    <property type="molecule type" value="Genomic_DNA"/>
</dbReference>
<reference evidence="1" key="1">
    <citation type="submission" date="2021-06" db="EMBL/GenBank/DDBJ databases">
        <title>Parelaphostrongylus tenuis whole genome reference sequence.</title>
        <authorList>
            <person name="Garwood T.J."/>
            <person name="Larsen P.A."/>
            <person name="Fountain-Jones N.M."/>
            <person name="Garbe J.R."/>
            <person name="Macchietto M.G."/>
            <person name="Kania S.A."/>
            <person name="Gerhold R.W."/>
            <person name="Richards J.E."/>
            <person name="Wolf T.M."/>
        </authorList>
    </citation>
    <scope>NUCLEOTIDE SEQUENCE</scope>
    <source>
        <strain evidence="1">MNPRO001-30</strain>
        <tissue evidence="1">Meninges</tissue>
    </source>
</reference>
<dbReference type="AlphaFoldDB" id="A0AAD5WFY3"/>
<name>A0AAD5WFY3_PARTN</name>